<dbReference type="GO" id="GO:0005829">
    <property type="term" value="C:cytosol"/>
    <property type="evidence" value="ECO:0007669"/>
    <property type="project" value="TreeGrafter"/>
</dbReference>
<dbReference type="PANTHER" id="PTHR30075">
    <property type="entry name" value="GLYCYL-TRNA SYNTHETASE"/>
    <property type="match status" value="1"/>
</dbReference>
<organism evidence="13 14">
    <name type="scientific">Candidatus Palibaumannia cicadellinicola</name>
    <dbReference type="NCBI Taxonomy" id="186490"/>
    <lineage>
        <taxon>Bacteria</taxon>
        <taxon>Pseudomonadati</taxon>
        <taxon>Pseudomonadota</taxon>
        <taxon>Gammaproteobacteria</taxon>
        <taxon>Candidatus Palibaumannia</taxon>
    </lineage>
</organism>
<evidence type="ECO:0000256" key="4">
    <source>
        <dbReference type="ARBA" id="ARBA00022490"/>
    </source>
</evidence>
<reference evidence="13 14" key="1">
    <citation type="submission" date="2015-06" db="EMBL/GenBank/DDBJ databases">
        <title>Lineage-specific patterns of genome deterioration in obligate symbionts.</title>
        <authorList>
            <person name="Bennett G.M."/>
            <person name="McCutcheon J.P."/>
            <person name="McDonald B.R."/>
            <person name="Moran N.A."/>
        </authorList>
    </citation>
    <scope>NUCLEOTIDE SEQUENCE [LARGE SCALE GENOMIC DNA]</scope>
    <source>
        <strain evidence="13 14">B-GSS</strain>
    </source>
</reference>
<evidence type="ECO:0000256" key="7">
    <source>
        <dbReference type="ARBA" id="ARBA00022840"/>
    </source>
</evidence>
<dbReference type="InterPro" id="IPR015944">
    <property type="entry name" value="Gly-tRNA-synth_bsu"/>
</dbReference>
<evidence type="ECO:0000256" key="6">
    <source>
        <dbReference type="ARBA" id="ARBA00022741"/>
    </source>
</evidence>
<dbReference type="SUPFAM" id="SSF47323">
    <property type="entry name" value="Anticodon-binding domain of a subclass of class I aminoacyl-tRNA synthetases"/>
    <property type="match status" value="1"/>
</dbReference>
<evidence type="ECO:0000256" key="3">
    <source>
        <dbReference type="ARBA" id="ARBA00011209"/>
    </source>
</evidence>
<keyword evidence="9 11" id="KW-0030">Aminoacyl-tRNA synthetase</keyword>
<keyword evidence="14" id="KW-1185">Reference proteome</keyword>
<sequence length="706" mass="80720">MKKHNFLVEIGTEELPAKILRKLAQDFAAKFSSELSDARISYNEIKWFATPRRLALKVISINSVQSDSYIEKIGPAISNSFDQKGNPTKAAIGWAKFCGINLNQAERMSTHKGEWLVYRYRVIAKPVKSLLCNIVSNTLAKLALPNTMRWGTKDYKFIRPVRTVTLLLDDEVITGTIMGIVSDRIIRGHRFMGENEIILLNADCYPKVLLERGRVVADYEIRKNMILSNAENLAKTIGGFVDINDNILEEITSLVEWPIVLIASFDTKFLKIPTEALVYTMIMNQKYFPIYDATTKQILPKFIFVANIESKNTQQVISGNTKVILSRLADTEFFFNTDRKNRLIDNLSLLDTVIFQAQLGTLRDKSLRIEVLASWIAKRISTESTDVEQASRAGLLSKCDLITNMVFEYPEIQGIIGMHYALLDGENENVALAQKEQYMPRFSGDKLPTTLVSCAVAIADKMDTLVGMFGISQHPKKNKDPLALRRAAISIIRIIIEKKLPLDLQSLTIEAVFLYNKKLTNNQVINEVINFMFNRLCSWYSKHGYSTDTINSVVALKPMKPVDFDARIRAVSYFSQLQSADIIIAIHKRISNIIEKSKIKIYGNVEIQLLQEQEEITLMNYLVKLNNLIQPYFLTYHYQEALIQLVSIREIINNFFDKIFIMTEKQELRINRLNLLFKVRQLFLQVADFSLLNGNFKTKNCRGEEI</sequence>
<evidence type="ECO:0000259" key="12">
    <source>
        <dbReference type="Pfam" id="PF05746"/>
    </source>
</evidence>
<dbReference type="AlphaFoldDB" id="A0A0K2BKL3"/>
<accession>A0A0K2BKL3</accession>
<dbReference type="Pfam" id="PF02092">
    <property type="entry name" value="tRNA_synt_2f"/>
    <property type="match status" value="1"/>
</dbReference>
<dbReference type="PANTHER" id="PTHR30075:SF2">
    <property type="entry name" value="GLYCINE--TRNA LIGASE, CHLOROPLASTIC_MITOCHONDRIAL 2"/>
    <property type="match status" value="1"/>
</dbReference>
<dbReference type="NCBIfam" id="TIGR00211">
    <property type="entry name" value="glyS"/>
    <property type="match status" value="1"/>
</dbReference>
<comment type="similarity">
    <text evidence="2 11">Belongs to the class-II aminoacyl-tRNA synthetase family.</text>
</comment>
<gene>
    <name evidence="11 13" type="primary">glyS</name>
    <name evidence="13" type="ORF">AB162_139</name>
</gene>
<dbReference type="PROSITE" id="PS50861">
    <property type="entry name" value="AA_TRNA_LIGASE_II_GLYAB"/>
    <property type="match status" value="1"/>
</dbReference>
<dbReference type="EC" id="6.1.1.14" evidence="11"/>
<dbReference type="GO" id="GO:0006420">
    <property type="term" value="P:arginyl-tRNA aminoacylation"/>
    <property type="evidence" value="ECO:0007669"/>
    <property type="project" value="InterPro"/>
</dbReference>
<evidence type="ECO:0000256" key="9">
    <source>
        <dbReference type="ARBA" id="ARBA00023146"/>
    </source>
</evidence>
<dbReference type="Proteomes" id="UP000056466">
    <property type="component" value="Chromosome"/>
</dbReference>
<name>A0A0K2BKL3_9GAMM</name>
<dbReference type="OrthoDB" id="9775440at2"/>
<dbReference type="EMBL" id="CP011787">
    <property type="protein sequence ID" value="AKZ65752.1"/>
    <property type="molecule type" value="Genomic_DNA"/>
</dbReference>
<dbReference type="RefSeq" id="WP_053097362.1">
    <property type="nucleotide sequence ID" value="NZ_CP011787.1"/>
</dbReference>
<evidence type="ECO:0000256" key="11">
    <source>
        <dbReference type="HAMAP-Rule" id="MF_00255"/>
    </source>
</evidence>
<evidence type="ECO:0000256" key="5">
    <source>
        <dbReference type="ARBA" id="ARBA00022598"/>
    </source>
</evidence>
<keyword evidence="7 11" id="KW-0067">ATP-binding</keyword>
<protein>
    <recommendedName>
        <fullName evidence="11">Glycine--tRNA ligase beta subunit</fullName>
        <ecNumber evidence="11">6.1.1.14</ecNumber>
    </recommendedName>
    <alternativeName>
        <fullName evidence="11">Glycyl-tRNA synthetase beta subunit</fullName>
        <shortName evidence="11">GlyRS</shortName>
    </alternativeName>
</protein>
<dbReference type="KEGG" id="bcig:AB162_139"/>
<dbReference type="SUPFAM" id="SSF109604">
    <property type="entry name" value="HD-domain/PDEase-like"/>
    <property type="match status" value="1"/>
</dbReference>
<comment type="catalytic activity">
    <reaction evidence="10 11">
        <text>tRNA(Gly) + glycine + ATP = glycyl-tRNA(Gly) + AMP + diphosphate</text>
        <dbReference type="Rhea" id="RHEA:16013"/>
        <dbReference type="Rhea" id="RHEA-COMP:9664"/>
        <dbReference type="Rhea" id="RHEA-COMP:9683"/>
        <dbReference type="ChEBI" id="CHEBI:30616"/>
        <dbReference type="ChEBI" id="CHEBI:33019"/>
        <dbReference type="ChEBI" id="CHEBI:57305"/>
        <dbReference type="ChEBI" id="CHEBI:78442"/>
        <dbReference type="ChEBI" id="CHEBI:78522"/>
        <dbReference type="ChEBI" id="CHEBI:456215"/>
        <dbReference type="EC" id="6.1.1.14"/>
    </reaction>
</comment>
<evidence type="ECO:0000256" key="10">
    <source>
        <dbReference type="ARBA" id="ARBA00047937"/>
    </source>
</evidence>
<dbReference type="Gene3D" id="1.10.730.10">
    <property type="entry name" value="Isoleucyl-tRNA Synthetase, Domain 1"/>
    <property type="match status" value="1"/>
</dbReference>
<feature type="domain" description="DALR anticodon binding" evidence="12">
    <location>
        <begin position="586"/>
        <end position="683"/>
    </location>
</feature>
<keyword evidence="4 11" id="KW-0963">Cytoplasm</keyword>
<proteinExistence type="inferred from homology"/>
<evidence type="ECO:0000313" key="14">
    <source>
        <dbReference type="Proteomes" id="UP000056466"/>
    </source>
</evidence>
<comment type="subunit">
    <text evidence="3 11">Tetramer of two alpha and two beta subunits.</text>
</comment>
<dbReference type="InterPro" id="IPR008909">
    <property type="entry name" value="DALR_anticod-bd"/>
</dbReference>
<keyword evidence="5 11" id="KW-0436">Ligase</keyword>
<dbReference type="InterPro" id="IPR006194">
    <property type="entry name" value="Gly-tRNA-synth_heterodimer"/>
</dbReference>
<dbReference type="HAMAP" id="MF_00255">
    <property type="entry name" value="Gly_tRNA_synth_beta"/>
    <property type="match status" value="1"/>
</dbReference>
<keyword evidence="6 11" id="KW-0547">Nucleotide-binding</keyword>
<evidence type="ECO:0000256" key="8">
    <source>
        <dbReference type="ARBA" id="ARBA00022917"/>
    </source>
</evidence>
<comment type="subcellular location">
    <subcellularLocation>
        <location evidence="1 11">Cytoplasm</location>
    </subcellularLocation>
</comment>
<dbReference type="Pfam" id="PF05746">
    <property type="entry name" value="DALR_1"/>
    <property type="match status" value="1"/>
</dbReference>
<dbReference type="GO" id="GO:0006426">
    <property type="term" value="P:glycyl-tRNA aminoacylation"/>
    <property type="evidence" value="ECO:0007669"/>
    <property type="project" value="UniProtKB-UniRule"/>
</dbReference>
<evidence type="ECO:0000313" key="13">
    <source>
        <dbReference type="EMBL" id="AKZ65752.1"/>
    </source>
</evidence>
<keyword evidence="8 11" id="KW-0648">Protein biosynthesis</keyword>
<dbReference type="GO" id="GO:0004820">
    <property type="term" value="F:glycine-tRNA ligase activity"/>
    <property type="evidence" value="ECO:0007669"/>
    <property type="project" value="UniProtKB-UniRule"/>
</dbReference>
<dbReference type="GO" id="GO:0005524">
    <property type="term" value="F:ATP binding"/>
    <property type="evidence" value="ECO:0007669"/>
    <property type="project" value="UniProtKB-UniRule"/>
</dbReference>
<evidence type="ECO:0000256" key="1">
    <source>
        <dbReference type="ARBA" id="ARBA00004496"/>
    </source>
</evidence>
<evidence type="ECO:0000256" key="2">
    <source>
        <dbReference type="ARBA" id="ARBA00008226"/>
    </source>
</evidence>
<dbReference type="InterPro" id="IPR009080">
    <property type="entry name" value="tRNAsynth_Ia_anticodon-bd"/>
</dbReference>
<dbReference type="GO" id="GO:0004814">
    <property type="term" value="F:arginine-tRNA ligase activity"/>
    <property type="evidence" value="ECO:0007669"/>
    <property type="project" value="InterPro"/>
</dbReference>
<dbReference type="PRINTS" id="PR01045">
    <property type="entry name" value="TRNASYNTHGB"/>
</dbReference>
<dbReference type="PATRIC" id="fig|186490.8.peg.135"/>